<proteinExistence type="predicted"/>
<name>A0A401KYH8_ASPAW</name>
<evidence type="ECO:0000313" key="1">
    <source>
        <dbReference type="EMBL" id="GCB24336.1"/>
    </source>
</evidence>
<organism evidence="1 2">
    <name type="scientific">Aspergillus awamori</name>
    <name type="common">Black koji mold</name>
    <dbReference type="NCBI Taxonomy" id="105351"/>
    <lineage>
        <taxon>Eukaryota</taxon>
        <taxon>Fungi</taxon>
        <taxon>Dikarya</taxon>
        <taxon>Ascomycota</taxon>
        <taxon>Pezizomycotina</taxon>
        <taxon>Eurotiomycetes</taxon>
        <taxon>Eurotiomycetidae</taxon>
        <taxon>Eurotiales</taxon>
        <taxon>Aspergillaceae</taxon>
        <taxon>Aspergillus</taxon>
    </lineage>
</organism>
<dbReference type="EMBL" id="BDHI01000017">
    <property type="protein sequence ID" value="GCB24336.1"/>
    <property type="molecule type" value="Genomic_DNA"/>
</dbReference>
<sequence>MLSLGVPSSVRSLSRQWMTINWGPTPTRCSRDRGHWRHVGITFPTTFARLPKATKALKWKWTVKLSYNGGALSALLRGIEDVPAREGHISIMTTNAIKQLDDTLLCPERVDIEAHFGYGCLRINRTSFTQPLPGTSWVI</sequence>
<comment type="caution">
    <text evidence="1">The sequence shown here is derived from an EMBL/GenBank/DDBJ whole genome shotgun (WGS) entry which is preliminary data.</text>
</comment>
<accession>A0A401KYH8</accession>
<dbReference type="InterPro" id="IPR027417">
    <property type="entry name" value="P-loop_NTPase"/>
</dbReference>
<evidence type="ECO:0000313" key="2">
    <source>
        <dbReference type="Proteomes" id="UP000286921"/>
    </source>
</evidence>
<keyword evidence="2" id="KW-1185">Reference proteome</keyword>
<reference evidence="1 2" key="1">
    <citation type="submission" date="2016-09" db="EMBL/GenBank/DDBJ databases">
        <title>Aspergillus awamori IFM 58123T.</title>
        <authorList>
            <person name="Kusuya Y."/>
            <person name="Shimizu M."/>
            <person name="Takahashi H."/>
            <person name="Yaguchi T."/>
        </authorList>
    </citation>
    <scope>NUCLEOTIDE SEQUENCE [LARGE SCALE GENOMIC DNA]</scope>
    <source>
        <strain evidence="1 2">IFM 58123</strain>
    </source>
</reference>
<dbReference type="AlphaFoldDB" id="A0A401KYH8"/>
<gene>
    <name evidence="1" type="ORF">AAWM_07221</name>
</gene>
<dbReference type="Gene3D" id="3.40.50.300">
    <property type="entry name" value="P-loop containing nucleotide triphosphate hydrolases"/>
    <property type="match status" value="1"/>
</dbReference>
<dbReference type="Proteomes" id="UP000286921">
    <property type="component" value="Unassembled WGS sequence"/>
</dbReference>
<protein>
    <submittedName>
        <fullName evidence="1">Uncharacterized protein</fullName>
    </submittedName>
</protein>